<dbReference type="eggNOG" id="COG0715">
    <property type="taxonomic scope" value="Bacteria"/>
</dbReference>
<evidence type="ECO:0000256" key="3">
    <source>
        <dbReference type="ARBA" id="ARBA00022729"/>
    </source>
</evidence>
<dbReference type="PANTHER" id="PTHR30024">
    <property type="entry name" value="ALIPHATIC SULFONATES-BINDING PROTEIN-RELATED"/>
    <property type="match status" value="1"/>
</dbReference>
<evidence type="ECO:0000256" key="2">
    <source>
        <dbReference type="ARBA" id="ARBA00010742"/>
    </source>
</evidence>
<gene>
    <name evidence="6" type="ORF">Krac_2244</name>
</gene>
<comment type="caution">
    <text evidence="6">The sequence shown here is derived from an EMBL/GenBank/DDBJ whole genome shotgun (WGS) entry which is preliminary data.</text>
</comment>
<dbReference type="RefSeq" id="WP_007918943.1">
    <property type="nucleotide sequence ID" value="NZ_ADVG01000004.1"/>
</dbReference>
<dbReference type="STRING" id="485913.Krac_2244"/>
<keyword evidence="7" id="KW-1185">Reference proteome</keyword>
<organism evidence="6 7">
    <name type="scientific">Ktedonobacter racemifer DSM 44963</name>
    <dbReference type="NCBI Taxonomy" id="485913"/>
    <lineage>
        <taxon>Bacteria</taxon>
        <taxon>Bacillati</taxon>
        <taxon>Chloroflexota</taxon>
        <taxon>Ktedonobacteria</taxon>
        <taxon>Ktedonobacterales</taxon>
        <taxon>Ktedonobacteraceae</taxon>
        <taxon>Ktedonobacter</taxon>
    </lineage>
</organism>
<evidence type="ECO:0000256" key="4">
    <source>
        <dbReference type="SAM" id="SignalP"/>
    </source>
</evidence>
<dbReference type="InParanoid" id="D6U4T8"/>
<dbReference type="Proteomes" id="UP000004508">
    <property type="component" value="Unassembled WGS sequence"/>
</dbReference>
<name>D6U4T8_KTERA</name>
<keyword evidence="3 4" id="KW-0732">Signal</keyword>
<sequence>MKTWKRSVWASLMLGMTLALVLSACGGDSGSASSGGKTHLSIMVGGLSKQIYLPNMLAKRLGYFDQAGLDVTLIDEASGQSSENQVLAGQVDAGSGSYDHTIDLQAAGKGMESVVQLDVAPGEAEVVSAKEAGQIKTIADLKGKNLGVTELGSGTQNLTIALLAKAGISQDQVHFVPVGAGDTFIAAMQQGRIDAGMTTEPTISRLTTKGIGNVLVDLRTPESTSAALGGPYPFICVFMKTEYVNSHKDTVQKLVNAYVKTMKWIHTHSAEEITAQMPADYYAGDKALYITALKNQYAIYSPDGKMPQGGPEAVLNVENQTKPAVKSKTIDLSKTYTNEFTDKANS</sequence>
<evidence type="ECO:0000259" key="5">
    <source>
        <dbReference type="Pfam" id="PF09084"/>
    </source>
</evidence>
<evidence type="ECO:0000256" key="1">
    <source>
        <dbReference type="ARBA" id="ARBA00004418"/>
    </source>
</evidence>
<reference evidence="6 7" key="1">
    <citation type="journal article" date="2011" name="Stand. Genomic Sci.">
        <title>Non-contiguous finished genome sequence and contextual data of the filamentous soil bacterium Ktedonobacter racemifer type strain (SOSP1-21).</title>
        <authorList>
            <person name="Chang Y.J."/>
            <person name="Land M."/>
            <person name="Hauser L."/>
            <person name="Chertkov O."/>
            <person name="Del Rio T.G."/>
            <person name="Nolan M."/>
            <person name="Copeland A."/>
            <person name="Tice H."/>
            <person name="Cheng J.F."/>
            <person name="Lucas S."/>
            <person name="Han C."/>
            <person name="Goodwin L."/>
            <person name="Pitluck S."/>
            <person name="Ivanova N."/>
            <person name="Ovchinikova G."/>
            <person name="Pati A."/>
            <person name="Chen A."/>
            <person name="Palaniappan K."/>
            <person name="Mavromatis K."/>
            <person name="Liolios K."/>
            <person name="Brettin T."/>
            <person name="Fiebig A."/>
            <person name="Rohde M."/>
            <person name="Abt B."/>
            <person name="Goker M."/>
            <person name="Detter J.C."/>
            <person name="Woyke T."/>
            <person name="Bristow J."/>
            <person name="Eisen J.A."/>
            <person name="Markowitz V."/>
            <person name="Hugenholtz P."/>
            <person name="Kyrpides N.C."/>
            <person name="Klenk H.P."/>
            <person name="Lapidus A."/>
        </authorList>
    </citation>
    <scope>NUCLEOTIDE SEQUENCE [LARGE SCALE GENOMIC DNA]</scope>
    <source>
        <strain evidence="7">DSM 44963</strain>
    </source>
</reference>
<protein>
    <submittedName>
        <fullName evidence="6">NMT1/THI5 like domain protein</fullName>
    </submittedName>
</protein>
<dbReference type="Pfam" id="PF09084">
    <property type="entry name" value="NMT1"/>
    <property type="match status" value="1"/>
</dbReference>
<dbReference type="GO" id="GO:0042918">
    <property type="term" value="P:alkanesulfonate transmembrane transport"/>
    <property type="evidence" value="ECO:0007669"/>
    <property type="project" value="TreeGrafter"/>
</dbReference>
<accession>D6U4T8</accession>
<proteinExistence type="inferred from homology"/>
<evidence type="ECO:0000313" key="6">
    <source>
        <dbReference type="EMBL" id="EFH81518.1"/>
    </source>
</evidence>
<dbReference type="FunCoup" id="D6U4T8">
    <property type="interactions" value="1"/>
</dbReference>
<dbReference type="PANTHER" id="PTHR30024:SF47">
    <property type="entry name" value="TAURINE-BINDING PERIPLASMIC PROTEIN"/>
    <property type="match status" value="1"/>
</dbReference>
<dbReference type="InterPro" id="IPR015168">
    <property type="entry name" value="SsuA/THI5"/>
</dbReference>
<comment type="similarity">
    <text evidence="2">Belongs to the bacterial solute-binding protein SsuA/TauA family.</text>
</comment>
<dbReference type="OrthoDB" id="9802202at2"/>
<comment type="subcellular location">
    <subcellularLocation>
        <location evidence="1">Periplasm</location>
    </subcellularLocation>
</comment>
<dbReference type="PROSITE" id="PS51257">
    <property type="entry name" value="PROKAR_LIPOPROTEIN"/>
    <property type="match status" value="1"/>
</dbReference>
<dbReference type="Gene3D" id="3.40.190.10">
    <property type="entry name" value="Periplasmic binding protein-like II"/>
    <property type="match status" value="2"/>
</dbReference>
<dbReference type="EMBL" id="ADVG01000004">
    <property type="protein sequence ID" value="EFH81518.1"/>
    <property type="molecule type" value="Genomic_DNA"/>
</dbReference>
<evidence type="ECO:0000313" key="7">
    <source>
        <dbReference type="Proteomes" id="UP000004508"/>
    </source>
</evidence>
<dbReference type="SUPFAM" id="SSF53850">
    <property type="entry name" value="Periplasmic binding protein-like II"/>
    <property type="match status" value="1"/>
</dbReference>
<feature type="domain" description="SsuA/THI5-like" evidence="5">
    <location>
        <begin position="54"/>
        <end position="269"/>
    </location>
</feature>
<dbReference type="AlphaFoldDB" id="D6U4T8"/>
<dbReference type="GO" id="GO:0042597">
    <property type="term" value="C:periplasmic space"/>
    <property type="evidence" value="ECO:0007669"/>
    <property type="project" value="UniProtKB-SubCell"/>
</dbReference>
<feature type="chain" id="PRO_5003088715" evidence="4">
    <location>
        <begin position="25"/>
        <end position="346"/>
    </location>
</feature>
<feature type="signal peptide" evidence="4">
    <location>
        <begin position="1"/>
        <end position="24"/>
    </location>
</feature>